<dbReference type="EMBL" id="JAHYIQ010000001">
    <property type="protein sequence ID" value="KAK1135407.1"/>
    <property type="molecule type" value="Genomic_DNA"/>
</dbReference>
<dbReference type="AlphaFoldDB" id="A0AA40KWM4"/>
<feature type="non-terminal residue" evidence="2">
    <location>
        <position position="1"/>
    </location>
</feature>
<organism evidence="2 3">
    <name type="scientific">Melipona bicolor</name>
    <dbReference type="NCBI Taxonomy" id="60889"/>
    <lineage>
        <taxon>Eukaryota</taxon>
        <taxon>Metazoa</taxon>
        <taxon>Ecdysozoa</taxon>
        <taxon>Arthropoda</taxon>
        <taxon>Hexapoda</taxon>
        <taxon>Insecta</taxon>
        <taxon>Pterygota</taxon>
        <taxon>Neoptera</taxon>
        <taxon>Endopterygota</taxon>
        <taxon>Hymenoptera</taxon>
        <taxon>Apocrita</taxon>
        <taxon>Aculeata</taxon>
        <taxon>Apoidea</taxon>
        <taxon>Anthophila</taxon>
        <taxon>Apidae</taxon>
        <taxon>Melipona</taxon>
    </lineage>
</organism>
<accession>A0AA40KWM4</accession>
<evidence type="ECO:0000256" key="1">
    <source>
        <dbReference type="SAM" id="MobiDB-lite"/>
    </source>
</evidence>
<name>A0AA40KWM4_9HYME</name>
<evidence type="ECO:0000313" key="2">
    <source>
        <dbReference type="EMBL" id="KAK1135407.1"/>
    </source>
</evidence>
<keyword evidence="3" id="KW-1185">Reference proteome</keyword>
<sequence length="79" mass="8496">PCHEPGGGGRRTELNGSDERSNIPPTSIPGETTVSIVQQNAQFIYYLSPGSVNSLPSDVAIFTIFNAGFNRPKSSTRKM</sequence>
<dbReference type="Proteomes" id="UP001177670">
    <property type="component" value="Unassembled WGS sequence"/>
</dbReference>
<feature type="compositionally biased region" description="Basic and acidic residues" evidence="1">
    <location>
        <begin position="10"/>
        <end position="21"/>
    </location>
</feature>
<gene>
    <name evidence="2" type="ORF">K0M31_000005</name>
</gene>
<proteinExistence type="predicted"/>
<comment type="caution">
    <text evidence="2">The sequence shown here is derived from an EMBL/GenBank/DDBJ whole genome shotgun (WGS) entry which is preliminary data.</text>
</comment>
<feature type="region of interest" description="Disordered" evidence="1">
    <location>
        <begin position="1"/>
        <end position="30"/>
    </location>
</feature>
<reference evidence="2" key="1">
    <citation type="submission" date="2021-10" db="EMBL/GenBank/DDBJ databases">
        <title>Melipona bicolor Genome sequencing and assembly.</title>
        <authorList>
            <person name="Araujo N.S."/>
            <person name="Arias M.C."/>
        </authorList>
    </citation>
    <scope>NUCLEOTIDE SEQUENCE</scope>
    <source>
        <strain evidence="2">USP_2M_L1-L4_2017</strain>
        <tissue evidence="2">Whole body</tissue>
    </source>
</reference>
<evidence type="ECO:0000313" key="3">
    <source>
        <dbReference type="Proteomes" id="UP001177670"/>
    </source>
</evidence>
<protein>
    <submittedName>
        <fullName evidence="2">Uncharacterized protein</fullName>
    </submittedName>
</protein>